<sequence>MHKTFVTVILNRRMCCFHPTVAFHRLNYAILDSRVLSARNRFVVVWSEHRPI</sequence>
<protein>
    <submittedName>
        <fullName evidence="1">Uncharacterized protein</fullName>
    </submittedName>
</protein>
<proteinExistence type="predicted"/>
<gene>
    <name evidence="1" type="ORF">BLA29_010092</name>
</gene>
<evidence type="ECO:0000313" key="2">
    <source>
        <dbReference type="Proteomes" id="UP000194236"/>
    </source>
</evidence>
<organism evidence="1 2">
    <name type="scientific">Euroglyphus maynei</name>
    <name type="common">Mayne's house dust mite</name>
    <dbReference type="NCBI Taxonomy" id="6958"/>
    <lineage>
        <taxon>Eukaryota</taxon>
        <taxon>Metazoa</taxon>
        <taxon>Ecdysozoa</taxon>
        <taxon>Arthropoda</taxon>
        <taxon>Chelicerata</taxon>
        <taxon>Arachnida</taxon>
        <taxon>Acari</taxon>
        <taxon>Acariformes</taxon>
        <taxon>Sarcoptiformes</taxon>
        <taxon>Astigmata</taxon>
        <taxon>Psoroptidia</taxon>
        <taxon>Analgoidea</taxon>
        <taxon>Pyroglyphidae</taxon>
        <taxon>Pyroglyphinae</taxon>
        <taxon>Euroglyphus</taxon>
    </lineage>
</organism>
<name>A0A1Y3BBZ3_EURMA</name>
<dbReference type="EMBL" id="MUJZ01028015">
    <property type="protein sequence ID" value="OTF78421.1"/>
    <property type="molecule type" value="Genomic_DNA"/>
</dbReference>
<dbReference type="AlphaFoldDB" id="A0A1Y3BBZ3"/>
<keyword evidence="2" id="KW-1185">Reference proteome</keyword>
<dbReference type="Proteomes" id="UP000194236">
    <property type="component" value="Unassembled WGS sequence"/>
</dbReference>
<accession>A0A1Y3BBZ3</accession>
<comment type="caution">
    <text evidence="1">The sequence shown here is derived from an EMBL/GenBank/DDBJ whole genome shotgun (WGS) entry which is preliminary data.</text>
</comment>
<reference evidence="1 2" key="1">
    <citation type="submission" date="2017-03" db="EMBL/GenBank/DDBJ databases">
        <title>Genome Survey of Euroglyphus maynei.</title>
        <authorList>
            <person name="Arlian L.G."/>
            <person name="Morgan M.S."/>
            <person name="Rider S.D."/>
        </authorList>
    </citation>
    <scope>NUCLEOTIDE SEQUENCE [LARGE SCALE GENOMIC DNA]</scope>
    <source>
        <strain evidence="1">Arlian Lab</strain>
        <tissue evidence="1">Whole body</tissue>
    </source>
</reference>
<evidence type="ECO:0000313" key="1">
    <source>
        <dbReference type="EMBL" id="OTF78421.1"/>
    </source>
</evidence>